<evidence type="ECO:0000256" key="1">
    <source>
        <dbReference type="SAM" id="MobiDB-lite"/>
    </source>
</evidence>
<gene>
    <name evidence="2" type="ORF">AA314_06481</name>
    <name evidence="3" type="ORF">ATI61_10176</name>
</gene>
<evidence type="ECO:0000313" key="2">
    <source>
        <dbReference type="EMBL" id="AKJ04855.1"/>
    </source>
</evidence>
<evidence type="ECO:0000313" key="3">
    <source>
        <dbReference type="EMBL" id="REG37100.1"/>
    </source>
</evidence>
<accession>A0AAC8QC13</accession>
<reference evidence="2 4" key="1">
    <citation type="submission" date="2015-05" db="EMBL/GenBank/DDBJ databases">
        <title>Genome assembly of Archangium gephyra DSM 2261.</title>
        <authorList>
            <person name="Sharma G."/>
            <person name="Subramanian S."/>
        </authorList>
    </citation>
    <scope>NUCLEOTIDE SEQUENCE [LARGE SCALE GENOMIC DNA]</scope>
    <source>
        <strain evidence="2 4">DSM 2261</strain>
    </source>
</reference>
<organism evidence="2 4">
    <name type="scientific">Archangium gephyra</name>
    <dbReference type="NCBI Taxonomy" id="48"/>
    <lineage>
        <taxon>Bacteria</taxon>
        <taxon>Pseudomonadati</taxon>
        <taxon>Myxococcota</taxon>
        <taxon>Myxococcia</taxon>
        <taxon>Myxococcales</taxon>
        <taxon>Cystobacterineae</taxon>
        <taxon>Archangiaceae</taxon>
        <taxon>Archangium</taxon>
    </lineage>
</organism>
<dbReference type="EMBL" id="QUMU01000001">
    <property type="protein sequence ID" value="REG37100.1"/>
    <property type="molecule type" value="Genomic_DNA"/>
</dbReference>
<keyword evidence="5" id="KW-1185">Reference proteome</keyword>
<reference evidence="3 5" key="2">
    <citation type="submission" date="2018-08" db="EMBL/GenBank/DDBJ databases">
        <title>Genomic Encyclopedia of Archaeal and Bacterial Type Strains, Phase II (KMG-II): from individual species to whole genera.</title>
        <authorList>
            <person name="Goeker M."/>
        </authorList>
    </citation>
    <scope>NUCLEOTIDE SEQUENCE [LARGE SCALE GENOMIC DNA]</scope>
    <source>
        <strain evidence="3 5">DSM 2261</strain>
    </source>
</reference>
<sequence>MRRSENLFETQNAPASSSTPQPYEVQIPPHVRAVLDKAPRRSRAALERKLQEAARLAAMRQWMHESEEQHPIRLQLAGYEGTYSLDPRTRQLTLWDLSRR</sequence>
<dbReference type="AlphaFoldDB" id="A0AAC8QC13"/>
<dbReference type="KEGG" id="age:AA314_06481"/>
<dbReference type="EMBL" id="CP011509">
    <property type="protein sequence ID" value="AKJ04855.1"/>
    <property type="molecule type" value="Genomic_DNA"/>
</dbReference>
<dbReference type="Proteomes" id="UP000035579">
    <property type="component" value="Chromosome"/>
</dbReference>
<dbReference type="Proteomes" id="UP000256345">
    <property type="component" value="Unassembled WGS sequence"/>
</dbReference>
<feature type="compositionally biased region" description="Polar residues" evidence="1">
    <location>
        <begin position="7"/>
        <end position="21"/>
    </location>
</feature>
<protein>
    <submittedName>
        <fullName evidence="2">Uncharacterized protein</fullName>
    </submittedName>
</protein>
<proteinExistence type="predicted"/>
<feature type="region of interest" description="Disordered" evidence="1">
    <location>
        <begin position="1"/>
        <end position="24"/>
    </location>
</feature>
<evidence type="ECO:0000313" key="5">
    <source>
        <dbReference type="Proteomes" id="UP000256345"/>
    </source>
</evidence>
<name>A0AAC8QC13_9BACT</name>
<dbReference type="RefSeq" id="WP_047858543.1">
    <property type="nucleotide sequence ID" value="NZ_CP011509.1"/>
</dbReference>
<evidence type="ECO:0000313" key="4">
    <source>
        <dbReference type="Proteomes" id="UP000035579"/>
    </source>
</evidence>